<dbReference type="InterPro" id="IPR011993">
    <property type="entry name" value="PH-like_dom_sf"/>
</dbReference>
<keyword evidence="10" id="KW-0829">Tyrosine-protein kinase</keyword>
<dbReference type="PROSITE" id="PS51465">
    <property type="entry name" value="KAZAL_2"/>
    <property type="match status" value="1"/>
</dbReference>
<dbReference type="GO" id="GO:0005737">
    <property type="term" value="C:cytoplasm"/>
    <property type="evidence" value="ECO:0007669"/>
    <property type="project" value="UniProtKB-ARBA"/>
</dbReference>
<keyword evidence="13" id="KW-0175">Coiled coil</keyword>
<feature type="compositionally biased region" description="Basic and acidic residues" evidence="14">
    <location>
        <begin position="936"/>
        <end position="948"/>
    </location>
</feature>
<dbReference type="Gene3D" id="3.30.505.10">
    <property type="entry name" value="SH2 domain"/>
    <property type="match status" value="1"/>
</dbReference>
<evidence type="ECO:0000256" key="11">
    <source>
        <dbReference type="PROSITE-ProRule" id="PRU00191"/>
    </source>
</evidence>
<dbReference type="InterPro" id="IPR036028">
    <property type="entry name" value="SH3-like_dom_sf"/>
</dbReference>
<dbReference type="GO" id="GO:0005524">
    <property type="term" value="F:ATP binding"/>
    <property type="evidence" value="ECO:0007669"/>
    <property type="project" value="UniProtKB-KW"/>
</dbReference>
<evidence type="ECO:0000256" key="5">
    <source>
        <dbReference type="ARBA" id="ARBA00022771"/>
    </source>
</evidence>
<dbReference type="PANTHER" id="PTHR24418">
    <property type="entry name" value="TYROSINE-PROTEIN KINASE"/>
    <property type="match status" value="1"/>
</dbReference>
<feature type="coiled-coil region" evidence="13">
    <location>
        <begin position="669"/>
        <end position="710"/>
    </location>
</feature>
<evidence type="ECO:0000256" key="6">
    <source>
        <dbReference type="ARBA" id="ARBA00022777"/>
    </source>
</evidence>
<keyword evidence="6" id="KW-0418">Kinase</keyword>
<feature type="domain" description="Kazal-like" evidence="18">
    <location>
        <begin position="1452"/>
        <end position="1506"/>
    </location>
</feature>
<dbReference type="InterPro" id="IPR011009">
    <property type="entry name" value="Kinase-like_dom_sf"/>
</dbReference>
<dbReference type="SMART" id="SM00233">
    <property type="entry name" value="PH"/>
    <property type="match status" value="1"/>
</dbReference>
<evidence type="ECO:0000256" key="4">
    <source>
        <dbReference type="ARBA" id="ARBA00022741"/>
    </source>
</evidence>
<protein>
    <recommendedName>
        <fullName evidence="21">Non-specific protein-tyrosine kinase</fullName>
    </recommendedName>
</protein>
<dbReference type="SUPFAM" id="SSF55550">
    <property type="entry name" value="SH2 domain"/>
    <property type="match status" value="1"/>
</dbReference>
<dbReference type="Pfam" id="PF07714">
    <property type="entry name" value="PK_Tyr_Ser-Thr"/>
    <property type="match status" value="1"/>
</dbReference>
<keyword evidence="20" id="KW-1185">Reference proteome</keyword>
<dbReference type="CDD" id="cd00173">
    <property type="entry name" value="SH2"/>
    <property type="match status" value="1"/>
</dbReference>
<dbReference type="EMBL" id="CALNXJ010000008">
    <property type="protein sequence ID" value="CAH3046623.1"/>
    <property type="molecule type" value="Genomic_DNA"/>
</dbReference>
<evidence type="ECO:0000313" key="20">
    <source>
        <dbReference type="Proteomes" id="UP001159428"/>
    </source>
</evidence>
<accession>A0AAU9W9B4</accession>
<dbReference type="Pfam" id="PF00017">
    <property type="entry name" value="SH2"/>
    <property type="match status" value="1"/>
</dbReference>
<dbReference type="Gene3D" id="3.30.60.30">
    <property type="match status" value="1"/>
</dbReference>
<dbReference type="InterPro" id="IPR000980">
    <property type="entry name" value="SH2"/>
</dbReference>
<dbReference type="Pfam" id="PF00169">
    <property type="entry name" value="PH"/>
    <property type="match status" value="1"/>
</dbReference>
<evidence type="ECO:0000259" key="15">
    <source>
        <dbReference type="PROSITE" id="PS50001"/>
    </source>
</evidence>
<evidence type="ECO:0000256" key="10">
    <source>
        <dbReference type="ARBA" id="ARBA00023137"/>
    </source>
</evidence>
<dbReference type="SUPFAM" id="SSF100895">
    <property type="entry name" value="Kazal-type serine protease inhibitors"/>
    <property type="match status" value="1"/>
</dbReference>
<evidence type="ECO:0000259" key="18">
    <source>
        <dbReference type="PROSITE" id="PS51465"/>
    </source>
</evidence>
<dbReference type="InterPro" id="IPR001245">
    <property type="entry name" value="Ser-Thr/Tyr_kinase_cat_dom"/>
</dbReference>
<feature type="region of interest" description="Disordered" evidence="14">
    <location>
        <begin position="964"/>
        <end position="990"/>
    </location>
</feature>
<evidence type="ECO:0000256" key="12">
    <source>
        <dbReference type="PROSITE-ProRule" id="PRU00432"/>
    </source>
</evidence>
<dbReference type="Proteomes" id="UP001159428">
    <property type="component" value="Unassembled WGS sequence"/>
</dbReference>
<dbReference type="InterPro" id="IPR002350">
    <property type="entry name" value="Kazal_dom"/>
</dbReference>
<dbReference type="InterPro" id="IPR036058">
    <property type="entry name" value="Kazal_dom_sf"/>
</dbReference>
<dbReference type="PROSITE" id="PS50001">
    <property type="entry name" value="SH2"/>
    <property type="match status" value="1"/>
</dbReference>
<evidence type="ECO:0008006" key="21">
    <source>
        <dbReference type="Google" id="ProtNLM"/>
    </source>
</evidence>
<dbReference type="Gene3D" id="1.10.510.10">
    <property type="entry name" value="Transferase(Phosphotransferase) domain 1"/>
    <property type="match status" value="1"/>
</dbReference>
<evidence type="ECO:0000256" key="8">
    <source>
        <dbReference type="ARBA" id="ARBA00022840"/>
    </source>
</evidence>
<reference evidence="19 20" key="1">
    <citation type="submission" date="2022-05" db="EMBL/GenBank/DDBJ databases">
        <authorList>
            <consortium name="Genoscope - CEA"/>
            <person name="William W."/>
        </authorList>
    </citation>
    <scope>NUCLEOTIDE SEQUENCE [LARGE SCALE GENOMIC DNA]</scope>
</reference>
<comment type="cofactor">
    <cofactor evidence="1">
        <name>Zn(2+)</name>
        <dbReference type="ChEBI" id="CHEBI:29105"/>
    </cofactor>
</comment>
<keyword evidence="2" id="KW-0808">Transferase</keyword>
<dbReference type="CDD" id="cd00104">
    <property type="entry name" value="KAZAL_FS"/>
    <property type="match status" value="1"/>
</dbReference>
<feature type="coiled-coil region" evidence="13">
    <location>
        <begin position="846"/>
        <end position="911"/>
    </location>
</feature>
<feature type="domain" description="Protein kinase" evidence="17">
    <location>
        <begin position="345"/>
        <end position="608"/>
    </location>
</feature>
<dbReference type="InterPro" id="IPR036860">
    <property type="entry name" value="SH2_dom_sf"/>
</dbReference>
<evidence type="ECO:0000259" key="16">
    <source>
        <dbReference type="PROSITE" id="PS50003"/>
    </source>
</evidence>
<sequence length="1596" mass="180980">MESSKERARFCGNILVRKTKRKSFLAKSLFEGVFGVLSDNLLEYYRSSAQWTKGEKPDFFLELLHIQSVEEVDDDAFSQALCFQVTYHCRTKKDNSNTRTLYLSAYDVEELESWLSSLRSACLDNPVCLTQYHSGRFTGKGWSCCKATSFRGSAGCKPSTIYGIPAAKKHKLSPAINFHGFGVIALETHFSDMPGSLPFNAGDHLTVSGASGSVEWKAFSTTSTSGYGYIPINLVKLKDLDEEPWFFGEIPTSIATAILRDQVPGCFILRSSGLGTKTILSFRMDRTVKHIEVLLDEATQKYRVKDESDAVCYANFLQFDSIQQLLDQCKQHPTLGITLEKYPTIKNADEIWRVDWGEIETGGEFNADLPWNVSYGKFHSKDALIHVLPEGSSDILKEKFSNQARLMMIFNHDNVVKLQGVGIKGPRSFMVHEYLSNGDLSNYLTRNSSLLLSYPTELGHIMNQVINGMVYLHECRTVHGELVPKNCLVGDKGTIKISGFHCARSPWCKRALSDDVYKNKIPIPAPELMESTGSFPSDVWAYGLFIFAVTTAIQQPITDLEQVLQFKRKDDTLDNVSSFIDKITMCLQAEPMARPTFQDLRDSLSEKVGSSTPSCSSHSLEDPLNVLNFADENSKSIVKKNKDTMVESFEDGNAAMDWDDTDIPASYDQEKLKQRLRSAELEALKAKALQKRAEAAKDSILAQVQEAETKCLKEVELMTKTFLLRLNEANDRAVEAEQARYIAEEVKRLTEEKYTLYKYESEKNMHELRSMFDDTLLERDELVAALKSVGKDFDATELISPKRKDSINQLEEKYQRYISTSDRTIQSLKTQLNGVVKQRDELAIHHETTRNEMKDTREALDQAKKEKEEFQFRLEEAQFEIERLEEMISTMTQKRQQAERERDQLQMLTDMSLMKLRQAESEAPRKRASLCSFPPKIDDRPKEKRDPSLRRLSEQLLHLIDPPSEEIPLKSSDNVVDEGSETQETERNMTKSGTAIENVSSHGKQKLRRLGKSAMPLIPQIKKFAPFKPISRKQNYFHQNASDGHYSTSAANNVYINIDQNVKSQNDTWQEAVNAHEEPEKTTFPEDHPNLSDFVSSKQFTIPTLHIEEADTDSDMDHGKEVPQIAISDFDNTELAITEVDDDEEYSSYETDGQDSPMFIIGDQEGQTRIVYSKNTIMNDTVSFVLEGTSLQTGKLNISQTFQQWSCNSGCTPSFHCRLPRCSSVAFPRTFSGSEKVQVHVSLSYGEEFSRVHSPSTMWVRSITTRGFDVCVRETGSARNESGVINWVAFQDHMGMIHGSLEFSGIWTTETKCNKVDFSKDWFAFTGSGTDLNFTLTGEARFENRNTPKVEDNYGFCQEVSFNTTFYTSPVALVSVHHFYDRQQKSLILPENNIITAWVEEIRLTSMTICVKDLSGIGSKHDPLSVYYVVIGDLNPCLGVHCPSFGICKTFSAYESRCVCYEDCPSYQDPVCTTNGTTYDNQCWYELNYCRGLEKNSVYHPGSCEGFPLLRDKIELRVPKWSDSSCETVIFPLYRFYPEKQVHVQITVTHMNLNDSETVHDAVTSWIEDSNTENFTVCAMQSGRKSRNSNPFATII</sequence>
<dbReference type="InterPro" id="IPR001562">
    <property type="entry name" value="Znf_Btk_motif"/>
</dbReference>
<organism evidence="19 20">
    <name type="scientific">Pocillopora meandrina</name>
    <dbReference type="NCBI Taxonomy" id="46732"/>
    <lineage>
        <taxon>Eukaryota</taxon>
        <taxon>Metazoa</taxon>
        <taxon>Cnidaria</taxon>
        <taxon>Anthozoa</taxon>
        <taxon>Hexacorallia</taxon>
        <taxon>Scleractinia</taxon>
        <taxon>Astrocoeniina</taxon>
        <taxon>Pocilloporidae</taxon>
        <taxon>Pocillopora</taxon>
    </lineage>
</organism>
<feature type="region of interest" description="Disordered" evidence="14">
    <location>
        <begin position="918"/>
        <end position="948"/>
    </location>
</feature>
<dbReference type="SUPFAM" id="SSF50729">
    <property type="entry name" value="PH domain-like"/>
    <property type="match status" value="1"/>
</dbReference>
<gene>
    <name evidence="19" type="ORF">PMEA_00033359</name>
</gene>
<keyword evidence="5 12" id="KW-0863">Zinc-finger</keyword>
<dbReference type="Pfam" id="PF07648">
    <property type="entry name" value="Kazal_2"/>
    <property type="match status" value="1"/>
</dbReference>
<feature type="domain" description="SH2" evidence="15">
    <location>
        <begin position="245"/>
        <end position="344"/>
    </location>
</feature>
<feature type="domain" description="PH" evidence="16">
    <location>
        <begin position="18"/>
        <end position="123"/>
    </location>
</feature>
<evidence type="ECO:0000256" key="3">
    <source>
        <dbReference type="ARBA" id="ARBA00022723"/>
    </source>
</evidence>
<keyword evidence="8" id="KW-0067">ATP-binding</keyword>
<dbReference type="InterPro" id="IPR037221">
    <property type="entry name" value="H-type_lectin_dom_sf"/>
</dbReference>
<evidence type="ECO:0000256" key="7">
    <source>
        <dbReference type="ARBA" id="ARBA00022833"/>
    </source>
</evidence>
<dbReference type="PROSITE" id="PS50003">
    <property type="entry name" value="PH_DOMAIN"/>
    <property type="match status" value="1"/>
</dbReference>
<keyword evidence="9 11" id="KW-0727">SH2 domain</keyword>
<dbReference type="InterPro" id="IPR000719">
    <property type="entry name" value="Prot_kinase_dom"/>
</dbReference>
<keyword evidence="7" id="KW-0862">Zinc</keyword>
<dbReference type="PROSITE" id="PS50011">
    <property type="entry name" value="PROTEIN_KINASE_DOM"/>
    <property type="match status" value="1"/>
</dbReference>
<dbReference type="InterPro" id="IPR050198">
    <property type="entry name" value="Non-receptor_tyrosine_kinases"/>
</dbReference>
<dbReference type="InterPro" id="IPR001849">
    <property type="entry name" value="PH_domain"/>
</dbReference>
<dbReference type="PROSITE" id="PS51113">
    <property type="entry name" value="ZF_BTK"/>
    <property type="match status" value="1"/>
</dbReference>
<dbReference type="GO" id="GO:0035556">
    <property type="term" value="P:intracellular signal transduction"/>
    <property type="evidence" value="ECO:0007669"/>
    <property type="project" value="InterPro"/>
</dbReference>
<dbReference type="SMART" id="SM00252">
    <property type="entry name" value="SH2"/>
    <property type="match status" value="1"/>
</dbReference>
<evidence type="ECO:0000256" key="13">
    <source>
        <dbReference type="SAM" id="Coils"/>
    </source>
</evidence>
<evidence type="ECO:0000313" key="19">
    <source>
        <dbReference type="EMBL" id="CAH3046623.1"/>
    </source>
</evidence>
<dbReference type="SUPFAM" id="SSF56112">
    <property type="entry name" value="Protein kinase-like (PK-like)"/>
    <property type="match status" value="1"/>
</dbReference>
<keyword evidence="4" id="KW-0547">Nucleotide-binding</keyword>
<evidence type="ECO:0000256" key="1">
    <source>
        <dbReference type="ARBA" id="ARBA00001947"/>
    </source>
</evidence>
<proteinExistence type="predicted"/>
<keyword evidence="3" id="KW-0479">Metal-binding</keyword>
<evidence type="ECO:0000256" key="9">
    <source>
        <dbReference type="ARBA" id="ARBA00022999"/>
    </source>
</evidence>
<comment type="caution">
    <text evidence="19">The sequence shown here is derived from an EMBL/GenBank/DDBJ whole genome shotgun (WGS) entry which is preliminary data.</text>
</comment>
<dbReference type="Gene3D" id="2.60.40.2080">
    <property type="match status" value="1"/>
</dbReference>
<dbReference type="GO" id="GO:0004713">
    <property type="term" value="F:protein tyrosine kinase activity"/>
    <property type="evidence" value="ECO:0007669"/>
    <property type="project" value="UniProtKB-KW"/>
</dbReference>
<dbReference type="SUPFAM" id="SSF50044">
    <property type="entry name" value="SH3-domain"/>
    <property type="match status" value="1"/>
</dbReference>
<dbReference type="Gene3D" id="2.30.29.30">
    <property type="entry name" value="Pleckstrin-homology domain (PH domain)/Phosphotyrosine-binding domain (PTB)"/>
    <property type="match status" value="1"/>
</dbReference>
<name>A0AAU9W9B4_9CNID</name>
<evidence type="ECO:0000256" key="14">
    <source>
        <dbReference type="SAM" id="MobiDB-lite"/>
    </source>
</evidence>
<dbReference type="GO" id="GO:0008270">
    <property type="term" value="F:zinc ion binding"/>
    <property type="evidence" value="ECO:0007669"/>
    <property type="project" value="UniProtKB-KW"/>
</dbReference>
<evidence type="ECO:0000259" key="17">
    <source>
        <dbReference type="PROSITE" id="PS50011"/>
    </source>
</evidence>
<evidence type="ECO:0000256" key="2">
    <source>
        <dbReference type="ARBA" id="ARBA00022679"/>
    </source>
</evidence>